<gene>
    <name evidence="2" type="ORF">JYU34_001269</name>
</gene>
<proteinExistence type="predicted"/>
<protein>
    <submittedName>
        <fullName evidence="2">Uncharacterized protein</fullName>
    </submittedName>
</protein>
<accession>A0ABQ7R6M0</accession>
<dbReference type="Proteomes" id="UP000823941">
    <property type="component" value="Chromosome 2"/>
</dbReference>
<keyword evidence="3" id="KW-1185">Reference proteome</keyword>
<evidence type="ECO:0000313" key="3">
    <source>
        <dbReference type="Proteomes" id="UP000823941"/>
    </source>
</evidence>
<reference evidence="2 3" key="1">
    <citation type="submission" date="2021-06" db="EMBL/GenBank/DDBJ databases">
        <title>A haploid diamondback moth (Plutella xylostella L.) genome assembly resolves 31 chromosomes and identifies a diamide resistance mutation.</title>
        <authorList>
            <person name="Ward C.M."/>
            <person name="Perry K.D."/>
            <person name="Baker G."/>
            <person name="Powis K."/>
            <person name="Heckel D.G."/>
            <person name="Baxter S.W."/>
        </authorList>
    </citation>
    <scope>NUCLEOTIDE SEQUENCE [LARGE SCALE GENOMIC DNA]</scope>
    <source>
        <strain evidence="2 3">LV</strain>
        <tissue evidence="2">Single pupa</tissue>
    </source>
</reference>
<organism evidence="2 3">
    <name type="scientific">Plutella xylostella</name>
    <name type="common">Diamondback moth</name>
    <name type="synonym">Plutella maculipennis</name>
    <dbReference type="NCBI Taxonomy" id="51655"/>
    <lineage>
        <taxon>Eukaryota</taxon>
        <taxon>Metazoa</taxon>
        <taxon>Ecdysozoa</taxon>
        <taxon>Arthropoda</taxon>
        <taxon>Hexapoda</taxon>
        <taxon>Insecta</taxon>
        <taxon>Pterygota</taxon>
        <taxon>Neoptera</taxon>
        <taxon>Endopterygota</taxon>
        <taxon>Lepidoptera</taxon>
        <taxon>Glossata</taxon>
        <taxon>Ditrysia</taxon>
        <taxon>Yponomeutoidea</taxon>
        <taxon>Plutellidae</taxon>
        <taxon>Plutella</taxon>
    </lineage>
</organism>
<comment type="caution">
    <text evidence="2">The sequence shown here is derived from an EMBL/GenBank/DDBJ whole genome shotgun (WGS) entry which is preliminary data.</text>
</comment>
<keyword evidence="1" id="KW-1133">Transmembrane helix</keyword>
<dbReference type="EMBL" id="JAHIBW010000002">
    <property type="protein sequence ID" value="KAG7312883.1"/>
    <property type="molecule type" value="Genomic_DNA"/>
</dbReference>
<name>A0ABQ7R6M0_PLUXY</name>
<keyword evidence="1" id="KW-0812">Transmembrane</keyword>
<sequence>MWYWNRVTRCRPRIDPVYENYRFYYQQDLSEICCAPYYQCAKLWDCLVGICSGANQFLIHVLMVNYAMCKCEKWLRPNPFYFSYYIFTYINWFIVFGCAICFWHYYGERFYYKYYKPYYNQFIYSLTINQFTNEMGEQKLPWMSTPDERFSFGKKKHKRSAQVFTFCFNKSYVIGSALGNGGGNSQSSWSISLLTLVVNYWLYGDFDGFEL</sequence>
<feature type="transmembrane region" description="Helical" evidence="1">
    <location>
        <begin position="82"/>
        <end position="106"/>
    </location>
</feature>
<evidence type="ECO:0000256" key="1">
    <source>
        <dbReference type="SAM" id="Phobius"/>
    </source>
</evidence>
<evidence type="ECO:0000313" key="2">
    <source>
        <dbReference type="EMBL" id="KAG7312883.1"/>
    </source>
</evidence>
<keyword evidence="1" id="KW-0472">Membrane</keyword>